<keyword evidence="2" id="KW-1185">Reference proteome</keyword>
<organism evidence="1 2">
    <name type="scientific">Melipona bicolor</name>
    <dbReference type="NCBI Taxonomy" id="60889"/>
    <lineage>
        <taxon>Eukaryota</taxon>
        <taxon>Metazoa</taxon>
        <taxon>Ecdysozoa</taxon>
        <taxon>Arthropoda</taxon>
        <taxon>Hexapoda</taxon>
        <taxon>Insecta</taxon>
        <taxon>Pterygota</taxon>
        <taxon>Neoptera</taxon>
        <taxon>Endopterygota</taxon>
        <taxon>Hymenoptera</taxon>
        <taxon>Apocrita</taxon>
        <taxon>Aculeata</taxon>
        <taxon>Apoidea</taxon>
        <taxon>Anthophila</taxon>
        <taxon>Apidae</taxon>
        <taxon>Melipona</taxon>
    </lineage>
</organism>
<gene>
    <name evidence="1" type="ORF">K0M31_001147</name>
</gene>
<reference evidence="1" key="1">
    <citation type="submission" date="2021-10" db="EMBL/GenBank/DDBJ databases">
        <title>Melipona bicolor Genome sequencing and assembly.</title>
        <authorList>
            <person name="Araujo N.S."/>
            <person name="Arias M.C."/>
        </authorList>
    </citation>
    <scope>NUCLEOTIDE SEQUENCE</scope>
    <source>
        <strain evidence="1">USP_2M_L1-L4_2017</strain>
        <tissue evidence="1">Whole body</tissue>
    </source>
</reference>
<dbReference type="Proteomes" id="UP001177670">
    <property type="component" value="Unassembled WGS sequence"/>
</dbReference>
<evidence type="ECO:0000313" key="2">
    <source>
        <dbReference type="Proteomes" id="UP001177670"/>
    </source>
</evidence>
<comment type="caution">
    <text evidence="1">The sequence shown here is derived from an EMBL/GenBank/DDBJ whole genome shotgun (WGS) entry which is preliminary data.</text>
</comment>
<evidence type="ECO:0000313" key="1">
    <source>
        <dbReference type="EMBL" id="KAK1136601.1"/>
    </source>
</evidence>
<proteinExistence type="predicted"/>
<accession>A0AA40GEY2</accession>
<dbReference type="AlphaFoldDB" id="A0AA40GEY2"/>
<protein>
    <submittedName>
        <fullName evidence="1">Uncharacterized protein</fullName>
    </submittedName>
</protein>
<sequence length="103" mass="11816">MRKSRQVGKHCPTSHPISYSTYRFYRSSPNRNMYLHIDHTRDPGTACSYREYELSTKQLDSARDDRSVTLGEEFDLVCAHPPSGDLLTERSTAMARQLCGKMT</sequence>
<name>A0AA40GEY2_9HYME</name>
<dbReference type="EMBL" id="JAHYIQ010000001">
    <property type="protein sequence ID" value="KAK1136601.1"/>
    <property type="molecule type" value="Genomic_DNA"/>
</dbReference>